<protein>
    <submittedName>
        <fullName evidence="2">Methyltransferase type 11</fullName>
    </submittedName>
</protein>
<gene>
    <name evidence="2" type="ORF">FB567DRAFT_520519</name>
</gene>
<dbReference type="SUPFAM" id="SSF53335">
    <property type="entry name" value="S-adenosyl-L-methionine-dependent methyltransferases"/>
    <property type="match status" value="1"/>
</dbReference>
<dbReference type="Proteomes" id="UP000813461">
    <property type="component" value="Unassembled WGS sequence"/>
</dbReference>
<dbReference type="Pfam" id="PF08242">
    <property type="entry name" value="Methyltransf_12"/>
    <property type="match status" value="1"/>
</dbReference>
<dbReference type="EMBL" id="JAGMVJ010000005">
    <property type="protein sequence ID" value="KAH7090723.1"/>
    <property type="molecule type" value="Genomic_DNA"/>
</dbReference>
<keyword evidence="3" id="KW-1185">Reference proteome</keyword>
<name>A0A8K0RAM8_9PLEO</name>
<dbReference type="CDD" id="cd02440">
    <property type="entry name" value="AdoMet_MTases"/>
    <property type="match status" value="1"/>
</dbReference>
<dbReference type="InterPro" id="IPR013217">
    <property type="entry name" value="Methyltransf_12"/>
</dbReference>
<dbReference type="PANTHER" id="PTHR45036:SF1">
    <property type="entry name" value="METHYLTRANSFERASE LIKE 7A"/>
    <property type="match status" value="1"/>
</dbReference>
<keyword evidence="2" id="KW-0489">Methyltransferase</keyword>
<comment type="caution">
    <text evidence="2">The sequence shown here is derived from an EMBL/GenBank/DDBJ whole genome shotgun (WGS) entry which is preliminary data.</text>
</comment>
<evidence type="ECO:0000259" key="1">
    <source>
        <dbReference type="Pfam" id="PF08242"/>
    </source>
</evidence>
<evidence type="ECO:0000313" key="3">
    <source>
        <dbReference type="Proteomes" id="UP000813461"/>
    </source>
</evidence>
<feature type="domain" description="Methyltransferase type 12" evidence="1">
    <location>
        <begin position="84"/>
        <end position="187"/>
    </location>
</feature>
<reference evidence="2" key="1">
    <citation type="journal article" date="2021" name="Nat. Commun.">
        <title>Genetic determinants of endophytism in the Arabidopsis root mycobiome.</title>
        <authorList>
            <person name="Mesny F."/>
            <person name="Miyauchi S."/>
            <person name="Thiergart T."/>
            <person name="Pickel B."/>
            <person name="Atanasova L."/>
            <person name="Karlsson M."/>
            <person name="Huettel B."/>
            <person name="Barry K.W."/>
            <person name="Haridas S."/>
            <person name="Chen C."/>
            <person name="Bauer D."/>
            <person name="Andreopoulos W."/>
            <person name="Pangilinan J."/>
            <person name="LaButti K."/>
            <person name="Riley R."/>
            <person name="Lipzen A."/>
            <person name="Clum A."/>
            <person name="Drula E."/>
            <person name="Henrissat B."/>
            <person name="Kohler A."/>
            <person name="Grigoriev I.V."/>
            <person name="Martin F.M."/>
            <person name="Hacquard S."/>
        </authorList>
    </citation>
    <scope>NUCLEOTIDE SEQUENCE</scope>
    <source>
        <strain evidence="2">MPI-SDFR-AT-0120</strain>
    </source>
</reference>
<sequence>MATQTRLASMMGPWRLVWLSIKFHVTTILSALRATGPTALLRPKQLHAKAVADMFITASPNFIAFESANTPLQTLLSTATGTTLDLGPGPGNQLHRFPTSAITHIYGIEPSPHYAAHLASRVTEIDGLAGKYTVLTCGIEDADVLEKAGLGRGSVDTIACIQVLCSVGDVKEVMERCYALLRPGGRFVFWEHVGSYNSTTSSIQALWNPIWSSLVGCHLNRDILGAILAAGEWENVEDVVIEQDGMTCLPRVWGVLRKKA</sequence>
<dbReference type="OrthoDB" id="540004at2759"/>
<proteinExistence type="predicted"/>
<dbReference type="InterPro" id="IPR029063">
    <property type="entry name" value="SAM-dependent_MTases_sf"/>
</dbReference>
<accession>A0A8K0RAM8</accession>
<dbReference type="GO" id="GO:0032259">
    <property type="term" value="P:methylation"/>
    <property type="evidence" value="ECO:0007669"/>
    <property type="project" value="UniProtKB-KW"/>
</dbReference>
<keyword evidence="2" id="KW-0808">Transferase</keyword>
<dbReference type="GO" id="GO:0008168">
    <property type="term" value="F:methyltransferase activity"/>
    <property type="evidence" value="ECO:0007669"/>
    <property type="project" value="UniProtKB-KW"/>
</dbReference>
<dbReference type="Gene3D" id="3.40.50.150">
    <property type="entry name" value="Vaccinia Virus protein VP39"/>
    <property type="match status" value="1"/>
</dbReference>
<dbReference type="AlphaFoldDB" id="A0A8K0RAM8"/>
<dbReference type="InterPro" id="IPR052356">
    <property type="entry name" value="Thiol_S-MT"/>
</dbReference>
<evidence type="ECO:0000313" key="2">
    <source>
        <dbReference type="EMBL" id="KAH7090723.1"/>
    </source>
</evidence>
<dbReference type="PANTHER" id="PTHR45036">
    <property type="entry name" value="METHYLTRANSFERASE LIKE 7B"/>
    <property type="match status" value="1"/>
</dbReference>
<organism evidence="2 3">
    <name type="scientific">Paraphoma chrysanthemicola</name>
    <dbReference type="NCBI Taxonomy" id="798071"/>
    <lineage>
        <taxon>Eukaryota</taxon>
        <taxon>Fungi</taxon>
        <taxon>Dikarya</taxon>
        <taxon>Ascomycota</taxon>
        <taxon>Pezizomycotina</taxon>
        <taxon>Dothideomycetes</taxon>
        <taxon>Pleosporomycetidae</taxon>
        <taxon>Pleosporales</taxon>
        <taxon>Pleosporineae</taxon>
        <taxon>Phaeosphaeriaceae</taxon>
        <taxon>Paraphoma</taxon>
    </lineage>
</organism>